<proteinExistence type="predicted"/>
<evidence type="ECO:0008006" key="3">
    <source>
        <dbReference type="Google" id="ProtNLM"/>
    </source>
</evidence>
<dbReference type="EMBL" id="LUEZ02000021">
    <property type="protein sequence ID" value="RDB27067.1"/>
    <property type="molecule type" value="Genomic_DNA"/>
</dbReference>
<dbReference type="InParanoid" id="A0A369K2U4"/>
<gene>
    <name evidence="1" type="ORF">Hypma_005015</name>
</gene>
<name>A0A369K2U4_HYPMA</name>
<dbReference type="AlphaFoldDB" id="A0A369K2U4"/>
<organism evidence="1 2">
    <name type="scientific">Hypsizygus marmoreus</name>
    <name type="common">White beech mushroom</name>
    <name type="synonym">Agaricus marmoreus</name>
    <dbReference type="NCBI Taxonomy" id="39966"/>
    <lineage>
        <taxon>Eukaryota</taxon>
        <taxon>Fungi</taxon>
        <taxon>Dikarya</taxon>
        <taxon>Basidiomycota</taxon>
        <taxon>Agaricomycotina</taxon>
        <taxon>Agaricomycetes</taxon>
        <taxon>Agaricomycetidae</taxon>
        <taxon>Agaricales</taxon>
        <taxon>Tricholomatineae</taxon>
        <taxon>Lyophyllaceae</taxon>
        <taxon>Hypsizygus</taxon>
    </lineage>
</organism>
<sequence length="492" mass="55981">MLIQSDERNYRLTTAFPLATFMRLPLIPWSSVGGYLFGYQGPTVAQQDSTTTLQSRAAPINDIPVELLGELFAACLRDADPLWYYGRERPPVSNSPSNFFDPMTLGQVCRHWRAVALSMPTLWTSMRINSPRRGHLPLTQTWLERSGVCPLRLFLFQDSGSEVESAVTDVLVALLNTQAHRWRSIDFRFFGKPPSALFKLSHGSLSQLVSATLLTFRTSKTFSETSTLDTVWQIIHSTPTLRRVHWDSDYLISMPSHIPWRQLTDIRLNARLSTTVIFDLLHHCPNTVSLEVHIEETASVPFNPVILPCLRHLCIRAECPLDPIFDQLTLPQISSLRLDRFHEPITSEELSSLNHLLVSSNRYLQRLFFNDGQRESTRSNIVAMLRLPRLSCLKDLYIVSRVGDQVVQALTCQPQHSRDHLLPVLEYLTIGDCRGTTPGLLGNMASSRAIAYDQLVKLRTLEIFCWDINMVDKEVLKKLSKDGLHISVEYDE</sequence>
<dbReference type="SUPFAM" id="SSF52047">
    <property type="entry name" value="RNI-like"/>
    <property type="match status" value="1"/>
</dbReference>
<keyword evidence="2" id="KW-1185">Reference proteome</keyword>
<evidence type="ECO:0000313" key="2">
    <source>
        <dbReference type="Proteomes" id="UP000076154"/>
    </source>
</evidence>
<comment type="caution">
    <text evidence="1">The sequence shown here is derived from an EMBL/GenBank/DDBJ whole genome shotgun (WGS) entry which is preliminary data.</text>
</comment>
<dbReference type="OrthoDB" id="3217549at2759"/>
<accession>A0A369K2U4</accession>
<dbReference type="Proteomes" id="UP000076154">
    <property type="component" value="Unassembled WGS sequence"/>
</dbReference>
<reference evidence="1" key="1">
    <citation type="submission" date="2018-04" db="EMBL/GenBank/DDBJ databases">
        <title>Whole genome sequencing of Hypsizygus marmoreus.</title>
        <authorList>
            <person name="Choi I.-G."/>
            <person name="Min B."/>
            <person name="Kim J.-G."/>
            <person name="Kim S."/>
            <person name="Oh Y.-L."/>
            <person name="Kong W.-S."/>
            <person name="Park H."/>
            <person name="Jeong J."/>
            <person name="Song E.-S."/>
        </authorList>
    </citation>
    <scope>NUCLEOTIDE SEQUENCE [LARGE SCALE GENOMIC DNA]</scope>
    <source>
        <strain evidence="1">51987-8</strain>
    </source>
</reference>
<protein>
    <recommendedName>
        <fullName evidence="3">F-box domain-containing protein</fullName>
    </recommendedName>
</protein>
<evidence type="ECO:0000313" key="1">
    <source>
        <dbReference type="EMBL" id="RDB27067.1"/>
    </source>
</evidence>
<dbReference type="STRING" id="39966.A0A369K2U4"/>